<dbReference type="EMBL" id="VHSG01000015">
    <property type="protein sequence ID" value="TQV75990.1"/>
    <property type="molecule type" value="Genomic_DNA"/>
</dbReference>
<evidence type="ECO:0008006" key="3">
    <source>
        <dbReference type="Google" id="ProtNLM"/>
    </source>
</evidence>
<accession>A0A545TFJ8</accession>
<comment type="caution">
    <text evidence="1">The sequence shown here is derived from an EMBL/GenBank/DDBJ whole genome shotgun (WGS) entry which is preliminary data.</text>
</comment>
<gene>
    <name evidence="1" type="ORF">FKG94_15380</name>
</gene>
<organism evidence="1 2">
    <name type="scientific">Exilibacterium tricleocarpae</name>
    <dbReference type="NCBI Taxonomy" id="2591008"/>
    <lineage>
        <taxon>Bacteria</taxon>
        <taxon>Pseudomonadati</taxon>
        <taxon>Pseudomonadota</taxon>
        <taxon>Gammaproteobacteria</taxon>
        <taxon>Cellvibrionales</taxon>
        <taxon>Cellvibrionaceae</taxon>
        <taxon>Exilibacterium</taxon>
    </lineage>
</organism>
<dbReference type="AlphaFoldDB" id="A0A545TFJ8"/>
<protein>
    <recommendedName>
        <fullName evidence="3">Transcription factor zinc-finger domain-containing protein</fullName>
    </recommendedName>
</protein>
<dbReference type="RefSeq" id="WP_142905199.1">
    <property type="nucleotide sequence ID" value="NZ_ML660095.1"/>
</dbReference>
<evidence type="ECO:0000313" key="2">
    <source>
        <dbReference type="Proteomes" id="UP000319732"/>
    </source>
</evidence>
<proteinExistence type="predicted"/>
<evidence type="ECO:0000313" key="1">
    <source>
        <dbReference type="EMBL" id="TQV75990.1"/>
    </source>
</evidence>
<name>A0A545TFJ8_9GAMM</name>
<reference evidence="1 2" key="1">
    <citation type="submission" date="2019-06" db="EMBL/GenBank/DDBJ databases">
        <title>Whole genome sequence for Cellvibrionaceae sp. R142.</title>
        <authorList>
            <person name="Wang G."/>
        </authorList>
    </citation>
    <scope>NUCLEOTIDE SEQUENCE [LARGE SCALE GENOMIC DNA]</scope>
    <source>
        <strain evidence="1 2">R142</strain>
    </source>
</reference>
<sequence>MNCPQCKGYRLAPRELEPGLIAAGCSKCEGVLISLLNYRYWADYKRFSGPDGDEEIIAEDNEKAQLCPKCHRIMAKYRIGIEASNKIDLCANCDEAWLDSGEWSLLKRLDLQDKLPKIFTDAWQANIRKLRQTQQQKARYQNILGDDFERVEEFKSWLEAHVEADKIKQYLLY</sequence>
<dbReference type="OrthoDB" id="9814037at2"/>
<keyword evidence="2" id="KW-1185">Reference proteome</keyword>
<dbReference type="Proteomes" id="UP000319732">
    <property type="component" value="Unassembled WGS sequence"/>
</dbReference>